<dbReference type="GeneID" id="79935607"/>
<accession>A0A927L753</accession>
<dbReference type="Gene3D" id="3.10.450.50">
    <property type="match status" value="1"/>
</dbReference>
<gene>
    <name evidence="2" type="ORF">IHE70_29855</name>
</gene>
<evidence type="ECO:0000313" key="2">
    <source>
        <dbReference type="EMBL" id="MBD9727336.1"/>
    </source>
</evidence>
<dbReference type="RefSeq" id="WP_086801695.1">
    <property type="nucleotide sequence ID" value="NZ_CP119182.1"/>
</dbReference>
<dbReference type="SUPFAM" id="SSF54427">
    <property type="entry name" value="NTF2-like"/>
    <property type="match status" value="1"/>
</dbReference>
<dbReference type="AlphaFoldDB" id="A0A927L753"/>
<evidence type="ECO:0000313" key="3">
    <source>
        <dbReference type="Proteomes" id="UP000661025"/>
    </source>
</evidence>
<protein>
    <submittedName>
        <fullName evidence="2">Nuclear transport factor 2 family protein</fullName>
    </submittedName>
</protein>
<organism evidence="2 3">
    <name type="scientific">Streptomyces caniscabiei</name>
    <dbReference type="NCBI Taxonomy" id="2746961"/>
    <lineage>
        <taxon>Bacteria</taxon>
        <taxon>Bacillati</taxon>
        <taxon>Actinomycetota</taxon>
        <taxon>Actinomycetes</taxon>
        <taxon>Kitasatosporales</taxon>
        <taxon>Streptomycetaceae</taxon>
        <taxon>Streptomyces</taxon>
    </lineage>
</organism>
<comment type="caution">
    <text evidence="2">The sequence shown here is derived from an EMBL/GenBank/DDBJ whole genome shotgun (WGS) entry which is preliminary data.</text>
</comment>
<dbReference type="EMBL" id="JACYXT010000015">
    <property type="protein sequence ID" value="MBD9727336.1"/>
    <property type="molecule type" value="Genomic_DNA"/>
</dbReference>
<reference evidence="2" key="1">
    <citation type="submission" date="2020-09" db="EMBL/GenBank/DDBJ databases">
        <title>Streptomyces canutascabiei sp. nov., which causes potato common scab and is distributed across the world.</title>
        <authorList>
            <person name="Nguyen H.P."/>
            <person name="Weisberg A.J."/>
            <person name="Chang J.H."/>
            <person name="Clarke C.R."/>
        </authorList>
    </citation>
    <scope>NUCLEOTIDE SEQUENCE</scope>
    <source>
        <strain evidence="2">ID-01-6.2a</strain>
    </source>
</reference>
<dbReference type="Pfam" id="PF13577">
    <property type="entry name" value="SnoaL_4"/>
    <property type="match status" value="1"/>
</dbReference>
<evidence type="ECO:0000259" key="1">
    <source>
        <dbReference type="Pfam" id="PF13577"/>
    </source>
</evidence>
<dbReference type="InterPro" id="IPR032710">
    <property type="entry name" value="NTF2-like_dom_sf"/>
</dbReference>
<dbReference type="Proteomes" id="UP000661025">
    <property type="component" value="Unassembled WGS sequence"/>
</dbReference>
<sequence length="144" mass="16095">MTSEDATAWSLARMNTAFWYHYDRLEYDAVLEFFAPDALYDLHGRKLRGRAEIRDVLDARPGPEMTARHILTAQHFHTISDTTAQGSLTLLGFGGPTPAEPGHTSYTPTTGGHIFELTDRYALADGHWTITHRTARKILAPALD</sequence>
<proteinExistence type="predicted"/>
<feature type="domain" description="SnoaL-like" evidence="1">
    <location>
        <begin position="12"/>
        <end position="134"/>
    </location>
</feature>
<dbReference type="InterPro" id="IPR037401">
    <property type="entry name" value="SnoaL-like"/>
</dbReference>
<name>A0A927L753_9ACTN</name>